<sequence>MRAGIPRRKKSLGESGANQSALEDTASTSAGHRRDPVRIERRPVKILALQIYDRALYGSVVELQGFESIEEAMGLRDYRGTILMTLVIG</sequence>
<organism evidence="1 2">
    <name type="scientific">Ixodes persulcatus</name>
    <name type="common">Taiga tick</name>
    <dbReference type="NCBI Taxonomy" id="34615"/>
    <lineage>
        <taxon>Eukaryota</taxon>
        <taxon>Metazoa</taxon>
        <taxon>Ecdysozoa</taxon>
        <taxon>Arthropoda</taxon>
        <taxon>Chelicerata</taxon>
        <taxon>Arachnida</taxon>
        <taxon>Acari</taxon>
        <taxon>Parasitiformes</taxon>
        <taxon>Ixodida</taxon>
        <taxon>Ixodoidea</taxon>
        <taxon>Ixodidae</taxon>
        <taxon>Ixodinae</taxon>
        <taxon>Ixodes</taxon>
    </lineage>
</organism>
<gene>
    <name evidence="1" type="ORF">HPB47_005254</name>
</gene>
<reference evidence="1 2" key="1">
    <citation type="journal article" date="2020" name="Cell">
        <title>Large-Scale Comparative Analyses of Tick Genomes Elucidate Their Genetic Diversity and Vector Capacities.</title>
        <authorList>
            <consortium name="Tick Genome and Microbiome Consortium (TIGMIC)"/>
            <person name="Jia N."/>
            <person name="Wang J."/>
            <person name="Shi W."/>
            <person name="Du L."/>
            <person name="Sun Y."/>
            <person name="Zhan W."/>
            <person name="Jiang J.F."/>
            <person name="Wang Q."/>
            <person name="Zhang B."/>
            <person name="Ji P."/>
            <person name="Bell-Sakyi L."/>
            <person name="Cui X.M."/>
            <person name="Yuan T.T."/>
            <person name="Jiang B.G."/>
            <person name="Yang W.F."/>
            <person name="Lam T.T."/>
            <person name="Chang Q.C."/>
            <person name="Ding S.J."/>
            <person name="Wang X.J."/>
            <person name="Zhu J.G."/>
            <person name="Ruan X.D."/>
            <person name="Zhao L."/>
            <person name="Wei J.T."/>
            <person name="Ye R.Z."/>
            <person name="Que T.C."/>
            <person name="Du C.H."/>
            <person name="Zhou Y.H."/>
            <person name="Cheng J.X."/>
            <person name="Dai P.F."/>
            <person name="Guo W.B."/>
            <person name="Han X.H."/>
            <person name="Huang E.J."/>
            <person name="Li L.F."/>
            <person name="Wei W."/>
            <person name="Gao Y.C."/>
            <person name="Liu J.Z."/>
            <person name="Shao H.Z."/>
            <person name="Wang X."/>
            <person name="Wang C.C."/>
            <person name="Yang T.C."/>
            <person name="Huo Q.B."/>
            <person name="Li W."/>
            <person name="Chen H.Y."/>
            <person name="Chen S.E."/>
            <person name="Zhou L.G."/>
            <person name="Ni X.B."/>
            <person name="Tian J.H."/>
            <person name="Sheng Y."/>
            <person name="Liu T."/>
            <person name="Pan Y.S."/>
            <person name="Xia L.Y."/>
            <person name="Li J."/>
            <person name="Zhao F."/>
            <person name="Cao W.C."/>
        </authorList>
    </citation>
    <scope>NUCLEOTIDE SEQUENCE [LARGE SCALE GENOMIC DNA]</scope>
    <source>
        <strain evidence="1">Iper-2018</strain>
    </source>
</reference>
<comment type="caution">
    <text evidence="1">The sequence shown here is derived from an EMBL/GenBank/DDBJ whole genome shotgun (WGS) entry which is preliminary data.</text>
</comment>
<evidence type="ECO:0000313" key="2">
    <source>
        <dbReference type="Proteomes" id="UP000805193"/>
    </source>
</evidence>
<dbReference type="EMBL" id="JABSTQ010010785">
    <property type="protein sequence ID" value="KAG0417924.1"/>
    <property type="molecule type" value="Genomic_DNA"/>
</dbReference>
<name>A0AC60PDG0_IXOPE</name>
<accession>A0AC60PDG0</accession>
<protein>
    <submittedName>
        <fullName evidence="1">Uncharacterized protein</fullName>
    </submittedName>
</protein>
<dbReference type="Proteomes" id="UP000805193">
    <property type="component" value="Unassembled WGS sequence"/>
</dbReference>
<proteinExistence type="predicted"/>
<evidence type="ECO:0000313" key="1">
    <source>
        <dbReference type="EMBL" id="KAG0417924.1"/>
    </source>
</evidence>
<keyword evidence="2" id="KW-1185">Reference proteome</keyword>